<accession>A0A016SKM8</accession>
<dbReference type="AlphaFoldDB" id="A0A016SKM8"/>
<sequence length="83" mass="9662">MFVSIVLLPLITEIEYQSPCLSRDYDTTHTIPFPSHHVPSCVFYPHLCLSTPHRPLLYVQTDCYQWISQNKQNDKPFPVFIPG</sequence>
<evidence type="ECO:0000313" key="3">
    <source>
        <dbReference type="Proteomes" id="UP000024635"/>
    </source>
</evidence>
<protein>
    <recommendedName>
        <fullName evidence="4">Secreted protein</fullName>
    </recommendedName>
</protein>
<keyword evidence="1" id="KW-0732">Signal</keyword>
<proteinExistence type="predicted"/>
<gene>
    <name evidence="2" type="primary">Acey_s0208.g2079</name>
    <name evidence="2" type="ORF">Y032_0208g2079</name>
</gene>
<feature type="signal peptide" evidence="1">
    <location>
        <begin position="1"/>
        <end position="16"/>
    </location>
</feature>
<evidence type="ECO:0000256" key="1">
    <source>
        <dbReference type="SAM" id="SignalP"/>
    </source>
</evidence>
<keyword evidence="3" id="KW-1185">Reference proteome</keyword>
<name>A0A016SKM8_9BILA</name>
<comment type="caution">
    <text evidence="2">The sequence shown here is derived from an EMBL/GenBank/DDBJ whole genome shotgun (WGS) entry which is preliminary data.</text>
</comment>
<dbReference type="Proteomes" id="UP000024635">
    <property type="component" value="Unassembled WGS sequence"/>
</dbReference>
<organism evidence="2 3">
    <name type="scientific">Ancylostoma ceylanicum</name>
    <dbReference type="NCBI Taxonomy" id="53326"/>
    <lineage>
        <taxon>Eukaryota</taxon>
        <taxon>Metazoa</taxon>
        <taxon>Ecdysozoa</taxon>
        <taxon>Nematoda</taxon>
        <taxon>Chromadorea</taxon>
        <taxon>Rhabditida</taxon>
        <taxon>Rhabditina</taxon>
        <taxon>Rhabditomorpha</taxon>
        <taxon>Strongyloidea</taxon>
        <taxon>Ancylostomatidae</taxon>
        <taxon>Ancylostomatinae</taxon>
        <taxon>Ancylostoma</taxon>
    </lineage>
</organism>
<feature type="chain" id="PRO_5001486486" description="Secreted protein" evidence="1">
    <location>
        <begin position="17"/>
        <end position="83"/>
    </location>
</feature>
<evidence type="ECO:0000313" key="2">
    <source>
        <dbReference type="EMBL" id="EYB91258.1"/>
    </source>
</evidence>
<reference evidence="3" key="1">
    <citation type="journal article" date="2015" name="Nat. Genet.">
        <title>The genome and transcriptome of the zoonotic hookworm Ancylostoma ceylanicum identify infection-specific gene families.</title>
        <authorList>
            <person name="Schwarz E.M."/>
            <person name="Hu Y."/>
            <person name="Antoshechkin I."/>
            <person name="Miller M.M."/>
            <person name="Sternberg P.W."/>
            <person name="Aroian R.V."/>
        </authorList>
    </citation>
    <scope>NUCLEOTIDE SEQUENCE</scope>
    <source>
        <strain evidence="3">HY135</strain>
    </source>
</reference>
<evidence type="ECO:0008006" key="4">
    <source>
        <dbReference type="Google" id="ProtNLM"/>
    </source>
</evidence>
<dbReference type="EMBL" id="JARK01001544">
    <property type="protein sequence ID" value="EYB91258.1"/>
    <property type="molecule type" value="Genomic_DNA"/>
</dbReference>